<dbReference type="PANTHER" id="PTHR43214">
    <property type="entry name" value="TWO-COMPONENT RESPONSE REGULATOR"/>
    <property type="match status" value="1"/>
</dbReference>
<dbReference type="Gene3D" id="3.40.50.2300">
    <property type="match status" value="1"/>
</dbReference>
<keyword evidence="2" id="KW-1185">Reference proteome</keyword>
<dbReference type="PANTHER" id="PTHR43214:SF17">
    <property type="entry name" value="TRANSCRIPTIONAL REGULATORY PROTEIN RCSB"/>
    <property type="match status" value="1"/>
</dbReference>
<sequence>MDRPLKGRRFKVGVSDESPFIFYSIQKILSTGFHNLDIAAYPVEAENLFVKLNSDPPDILITDFCFNFERNDLNGVRKLEEIYNHNANLKIIIFTAQNSPAILKRILQIPVNAIVSKRDDIRDLVEALHWVCSSNSEIFYSEKMKDLAHSASEEPAQTLLSPAEVEVIRLFAIGYSLMEIAKARKRSISTVATQKYNAMRKLQLQSNTDLIKYVFAQQLI</sequence>
<dbReference type="GO" id="GO:0000160">
    <property type="term" value="P:phosphorelay signal transduction system"/>
    <property type="evidence" value="ECO:0007669"/>
    <property type="project" value="InterPro"/>
</dbReference>
<dbReference type="PROSITE" id="PS50043">
    <property type="entry name" value="HTH_LUXR_2"/>
    <property type="match status" value="1"/>
</dbReference>
<dbReference type="InterPro" id="IPR039420">
    <property type="entry name" value="WalR-like"/>
</dbReference>
<dbReference type="GO" id="GO:0006355">
    <property type="term" value="P:regulation of DNA-templated transcription"/>
    <property type="evidence" value="ECO:0007669"/>
    <property type="project" value="InterPro"/>
</dbReference>
<dbReference type="Pfam" id="PF00196">
    <property type="entry name" value="GerE"/>
    <property type="match status" value="1"/>
</dbReference>
<dbReference type="GO" id="GO:0003677">
    <property type="term" value="F:DNA binding"/>
    <property type="evidence" value="ECO:0007669"/>
    <property type="project" value="InterPro"/>
</dbReference>
<dbReference type="InterPro" id="IPR016032">
    <property type="entry name" value="Sig_transdc_resp-reg_C-effctor"/>
</dbReference>
<evidence type="ECO:0000313" key="2">
    <source>
        <dbReference type="Proteomes" id="UP000254640"/>
    </source>
</evidence>
<gene>
    <name evidence="1" type="primary">rcsB_2</name>
    <name evidence="1" type="ORF">NCTC9381_06015</name>
</gene>
<reference evidence="1 2" key="1">
    <citation type="submission" date="2018-06" db="EMBL/GenBank/DDBJ databases">
        <authorList>
            <consortium name="Pathogen Informatics"/>
            <person name="Doyle S."/>
        </authorList>
    </citation>
    <scope>NUCLEOTIDE SEQUENCE [LARGE SCALE GENOMIC DNA]</scope>
    <source>
        <strain evidence="1 2">NCTC9381</strain>
    </source>
</reference>
<dbReference type="Proteomes" id="UP000254640">
    <property type="component" value="Unassembled WGS sequence"/>
</dbReference>
<organism evidence="1 2">
    <name type="scientific">Enterobacter agglomerans</name>
    <name type="common">Erwinia herbicola</name>
    <name type="synonym">Pantoea agglomerans</name>
    <dbReference type="NCBI Taxonomy" id="549"/>
    <lineage>
        <taxon>Bacteria</taxon>
        <taxon>Pseudomonadati</taxon>
        <taxon>Pseudomonadota</taxon>
        <taxon>Gammaproteobacteria</taxon>
        <taxon>Enterobacterales</taxon>
        <taxon>Erwiniaceae</taxon>
        <taxon>Pantoea</taxon>
        <taxon>Pantoea agglomerans group</taxon>
    </lineage>
</organism>
<dbReference type="InterPro" id="IPR000792">
    <property type="entry name" value="Tscrpt_reg_LuxR_C"/>
</dbReference>
<dbReference type="InterPro" id="IPR036388">
    <property type="entry name" value="WH-like_DNA-bd_sf"/>
</dbReference>
<name>A0A379LV65_ENTAG</name>
<dbReference type="Gene3D" id="1.10.10.10">
    <property type="entry name" value="Winged helix-like DNA-binding domain superfamily/Winged helix DNA-binding domain"/>
    <property type="match status" value="1"/>
</dbReference>
<dbReference type="EMBL" id="UGSO01000003">
    <property type="protein sequence ID" value="SUE07245.1"/>
    <property type="molecule type" value="Genomic_DNA"/>
</dbReference>
<dbReference type="InterPro" id="IPR011006">
    <property type="entry name" value="CheY-like_superfamily"/>
</dbReference>
<dbReference type="SMART" id="SM00421">
    <property type="entry name" value="HTH_LUXR"/>
    <property type="match status" value="1"/>
</dbReference>
<accession>A0A379LV65</accession>
<dbReference type="Pfam" id="PF00072">
    <property type="entry name" value="Response_reg"/>
    <property type="match status" value="1"/>
</dbReference>
<dbReference type="GeneID" id="66827344"/>
<dbReference type="PRINTS" id="PR00038">
    <property type="entry name" value="HTHLUXR"/>
</dbReference>
<dbReference type="SUPFAM" id="SSF46894">
    <property type="entry name" value="C-terminal effector domain of the bipartite response regulators"/>
    <property type="match status" value="1"/>
</dbReference>
<dbReference type="InterPro" id="IPR001789">
    <property type="entry name" value="Sig_transdc_resp-reg_receiver"/>
</dbReference>
<protein>
    <submittedName>
        <fullName evidence="1">Capsular synthesis regulator component B</fullName>
    </submittedName>
</protein>
<dbReference type="PROSITE" id="PS50110">
    <property type="entry name" value="RESPONSE_REGULATORY"/>
    <property type="match status" value="1"/>
</dbReference>
<proteinExistence type="predicted"/>
<evidence type="ECO:0000313" key="1">
    <source>
        <dbReference type="EMBL" id="SUE07245.1"/>
    </source>
</evidence>
<dbReference type="CDD" id="cd06170">
    <property type="entry name" value="LuxR_C_like"/>
    <property type="match status" value="1"/>
</dbReference>
<dbReference type="RefSeq" id="WP_010256781.1">
    <property type="nucleotide sequence ID" value="NZ_ADWZ01000011.1"/>
</dbReference>
<dbReference type="AlphaFoldDB" id="A0A379LV65"/>
<dbReference type="SUPFAM" id="SSF52172">
    <property type="entry name" value="CheY-like"/>
    <property type="match status" value="1"/>
</dbReference>